<dbReference type="SUPFAM" id="SSF56327">
    <property type="entry name" value="LDH C-terminal domain-like"/>
    <property type="match status" value="1"/>
</dbReference>
<dbReference type="EMBL" id="DVOT01000222">
    <property type="protein sequence ID" value="HIV28739.1"/>
    <property type="molecule type" value="Genomic_DNA"/>
</dbReference>
<evidence type="ECO:0000256" key="5">
    <source>
        <dbReference type="ARBA" id="ARBA00022801"/>
    </source>
</evidence>
<evidence type="ECO:0000256" key="2">
    <source>
        <dbReference type="ARBA" id="ARBA00010141"/>
    </source>
</evidence>
<feature type="binding site" evidence="11">
    <location>
        <position position="200"/>
    </location>
    <ligand>
        <name>Mn(2+)</name>
        <dbReference type="ChEBI" id="CHEBI:29035"/>
    </ligand>
</feature>
<comment type="similarity">
    <text evidence="2 13">Belongs to the glycosyl hydrolase 4 family.</text>
</comment>
<dbReference type="GO" id="GO:0004553">
    <property type="term" value="F:hydrolase activity, hydrolyzing O-glycosyl compounds"/>
    <property type="evidence" value="ECO:0007669"/>
    <property type="project" value="InterPro"/>
</dbReference>
<evidence type="ECO:0000256" key="7">
    <source>
        <dbReference type="ARBA" id="ARBA00023211"/>
    </source>
</evidence>
<evidence type="ECO:0000256" key="4">
    <source>
        <dbReference type="ARBA" id="ARBA00022723"/>
    </source>
</evidence>
<keyword evidence="11" id="KW-0408">Iron</keyword>
<comment type="cofactor">
    <cofactor evidence="13">
        <name>NAD(+)</name>
        <dbReference type="ChEBI" id="CHEBI:57540"/>
    </cofactor>
    <text evidence="13">Binds 1 NAD(+) per subunit.</text>
</comment>
<evidence type="ECO:0000313" key="15">
    <source>
        <dbReference type="EMBL" id="HIV28739.1"/>
    </source>
</evidence>
<dbReference type="InterPro" id="IPR022616">
    <property type="entry name" value="Glyco_hydro_4_C"/>
</dbReference>
<dbReference type="PANTHER" id="PTHR32092">
    <property type="entry name" value="6-PHOSPHO-BETA-GLUCOSIDASE-RELATED"/>
    <property type="match status" value="1"/>
</dbReference>
<keyword evidence="7 11" id="KW-0464">Manganese</keyword>
<dbReference type="Proteomes" id="UP000886884">
    <property type="component" value="Unassembled WGS sequence"/>
</dbReference>
<comment type="subunit">
    <text evidence="3">Homotetramer.</text>
</comment>
<evidence type="ECO:0000256" key="3">
    <source>
        <dbReference type="ARBA" id="ARBA00011881"/>
    </source>
</evidence>
<dbReference type="InterPro" id="IPR001088">
    <property type="entry name" value="Glyco_hydro_4"/>
</dbReference>
<dbReference type="Gene3D" id="3.90.1820.10">
    <property type="entry name" value="AglA-like glucosidase"/>
    <property type="match status" value="1"/>
</dbReference>
<evidence type="ECO:0000256" key="9">
    <source>
        <dbReference type="ARBA" id="ARBA00023295"/>
    </source>
</evidence>
<dbReference type="InterPro" id="IPR015955">
    <property type="entry name" value="Lactate_DH/Glyco_Ohase_4_C"/>
</dbReference>
<keyword evidence="8" id="KW-0119">Carbohydrate metabolism</keyword>
<feature type="site" description="Increases basicity of active site Tyr" evidence="12">
    <location>
        <position position="110"/>
    </location>
</feature>
<comment type="cofactor">
    <cofactor evidence="1">
        <name>Mn(2+)</name>
        <dbReference type="ChEBI" id="CHEBI:29035"/>
    </cofactor>
</comment>
<feature type="binding site" evidence="10">
    <location>
        <position position="273"/>
    </location>
    <ligand>
        <name>substrate</name>
    </ligand>
</feature>
<gene>
    <name evidence="15" type="ORF">IAA64_12270</name>
</gene>
<dbReference type="GO" id="GO:0016616">
    <property type="term" value="F:oxidoreductase activity, acting on the CH-OH group of donors, NAD or NADP as acceptor"/>
    <property type="evidence" value="ECO:0007669"/>
    <property type="project" value="InterPro"/>
</dbReference>
<name>A0A9D1P942_9FIRM</name>
<dbReference type="Pfam" id="PF02056">
    <property type="entry name" value="Glyco_hydro_4"/>
    <property type="match status" value="1"/>
</dbReference>
<evidence type="ECO:0000256" key="1">
    <source>
        <dbReference type="ARBA" id="ARBA00001936"/>
    </source>
</evidence>
<keyword evidence="6 13" id="KW-0520">NAD</keyword>
<evidence type="ECO:0000256" key="13">
    <source>
        <dbReference type="RuleBase" id="RU361152"/>
    </source>
</evidence>
<proteinExistence type="inferred from homology"/>
<dbReference type="Pfam" id="PF11975">
    <property type="entry name" value="Glyco_hydro_4C"/>
    <property type="match status" value="1"/>
</dbReference>
<keyword evidence="9 13" id="KW-0326">Glycosidase</keyword>
<sequence>MGKKFVLIGAGSYVFTRNLVRDILTFPAFQDATIALVDINPENLENARQAVERIIEAGRYPAKVIATTDRAEALPGADGVLSMLMAQPLEVFKNDLLICERYGVKTCVGDTRGAAGIFRFLRTVPVMLDILSDIQRYCPGAVFLNYTNPMAMLCRAMQEAAPEVTITGLCHSVQGGIYKFAQILGVPAEEITYLCAGINHMAYYLKLEHNGRDLYPELRRRTLEDKEVYESDIVRNEVFLALGYYVTESSGHFSEYSPWFRKREDLLREYCYRGTSWNTGRTNFTIETREERARNFPEELRKFLTEPIDLARGNEYASHIFNAMLGDGTLYKFNGNVRNFGLVDNLPYGACVEVPVVAGKDGLMPVHVGKIPDEVLPLMSLSSQIEEMAVRASFEGDPDLVYKAICYDPLTSAVLSLREIRQMVDELFAFSKPWLRQFKHLK</sequence>
<accession>A0A9D1P942</accession>
<dbReference type="SUPFAM" id="SSF51735">
    <property type="entry name" value="NAD(P)-binding Rossmann-fold domains"/>
    <property type="match status" value="1"/>
</dbReference>
<evidence type="ECO:0000256" key="6">
    <source>
        <dbReference type="ARBA" id="ARBA00023027"/>
    </source>
</evidence>
<evidence type="ECO:0000313" key="16">
    <source>
        <dbReference type="Proteomes" id="UP000886884"/>
    </source>
</evidence>
<evidence type="ECO:0000256" key="8">
    <source>
        <dbReference type="ARBA" id="ARBA00023277"/>
    </source>
</evidence>
<protein>
    <submittedName>
        <fullName evidence="15">Alpha-glucosidase/alpha-galactosidase</fullName>
    </submittedName>
</protein>
<dbReference type="PRINTS" id="PR00732">
    <property type="entry name" value="GLHYDRLASE4"/>
</dbReference>
<organism evidence="15 16">
    <name type="scientific">Candidatus Ornithocaccomicrobium faecavium</name>
    <dbReference type="NCBI Taxonomy" id="2840890"/>
    <lineage>
        <taxon>Bacteria</taxon>
        <taxon>Bacillati</taxon>
        <taxon>Bacillota</taxon>
        <taxon>Clostridia</taxon>
        <taxon>Candidatus Ornithocaccomicrobium</taxon>
    </lineage>
</organism>
<evidence type="ECO:0000256" key="10">
    <source>
        <dbReference type="PIRSR" id="PIRSR601088-2"/>
    </source>
</evidence>
<dbReference type="GO" id="GO:0046872">
    <property type="term" value="F:metal ion binding"/>
    <property type="evidence" value="ECO:0007669"/>
    <property type="project" value="UniProtKB-KW"/>
</dbReference>
<keyword evidence="4 11" id="KW-0479">Metal-binding</keyword>
<comment type="caution">
    <text evidence="15">The sequence shown here is derived from an EMBL/GenBank/DDBJ whole genome shotgun (WGS) entry which is preliminary data.</text>
</comment>
<dbReference type="GO" id="GO:0005975">
    <property type="term" value="P:carbohydrate metabolic process"/>
    <property type="evidence" value="ECO:0007669"/>
    <property type="project" value="InterPro"/>
</dbReference>
<evidence type="ECO:0000259" key="14">
    <source>
        <dbReference type="Pfam" id="PF11975"/>
    </source>
</evidence>
<keyword evidence="11" id="KW-0170">Cobalt</keyword>
<dbReference type="InterPro" id="IPR053715">
    <property type="entry name" value="GH4_Enzyme_sf"/>
</dbReference>
<feature type="binding site" evidence="10">
    <location>
        <position position="148"/>
    </location>
    <ligand>
        <name>substrate</name>
    </ligand>
</feature>
<feature type="binding site" evidence="11">
    <location>
        <position position="170"/>
    </location>
    <ligand>
        <name>Mn(2+)</name>
        <dbReference type="ChEBI" id="CHEBI:29035"/>
    </ligand>
</feature>
<keyword evidence="11" id="KW-0533">Nickel</keyword>
<dbReference type="InterPro" id="IPR036291">
    <property type="entry name" value="NAD(P)-bd_dom_sf"/>
</dbReference>
<keyword evidence="5 13" id="KW-0378">Hydrolase</keyword>
<reference evidence="15" key="1">
    <citation type="submission" date="2020-10" db="EMBL/GenBank/DDBJ databases">
        <authorList>
            <person name="Gilroy R."/>
        </authorList>
    </citation>
    <scope>NUCLEOTIDE SEQUENCE</scope>
    <source>
        <strain evidence="15">CHK183-6373</strain>
    </source>
</reference>
<feature type="domain" description="Glycosyl hydrolase family 4 C-terminal" evidence="14">
    <location>
        <begin position="195"/>
        <end position="411"/>
    </location>
</feature>
<evidence type="ECO:0000256" key="12">
    <source>
        <dbReference type="PIRSR" id="PIRSR601088-4"/>
    </source>
</evidence>
<dbReference type="AlphaFoldDB" id="A0A9D1P942"/>
<evidence type="ECO:0000256" key="11">
    <source>
        <dbReference type="PIRSR" id="PIRSR601088-3"/>
    </source>
</evidence>
<dbReference type="PANTHER" id="PTHR32092:SF6">
    <property type="entry name" value="ALPHA-GALACTOSIDASE"/>
    <property type="match status" value="1"/>
</dbReference>
<reference evidence="15" key="2">
    <citation type="journal article" date="2021" name="PeerJ">
        <title>Extensive microbial diversity within the chicken gut microbiome revealed by metagenomics and culture.</title>
        <authorList>
            <person name="Gilroy R."/>
            <person name="Ravi A."/>
            <person name="Getino M."/>
            <person name="Pursley I."/>
            <person name="Horton D.L."/>
            <person name="Alikhan N.F."/>
            <person name="Baker D."/>
            <person name="Gharbi K."/>
            <person name="Hall N."/>
            <person name="Watson M."/>
            <person name="Adriaenssens E.M."/>
            <person name="Foster-Nyarko E."/>
            <person name="Jarju S."/>
            <person name="Secka A."/>
            <person name="Antonio M."/>
            <person name="Oren A."/>
            <person name="Chaudhuri R.R."/>
            <person name="La Ragione R."/>
            <person name="Hildebrand F."/>
            <person name="Pallen M.J."/>
        </authorList>
    </citation>
    <scope>NUCLEOTIDE SEQUENCE</scope>
    <source>
        <strain evidence="15">CHK183-6373</strain>
    </source>
</reference>